<evidence type="ECO:0000256" key="1">
    <source>
        <dbReference type="SAM" id="MobiDB-lite"/>
    </source>
</evidence>
<dbReference type="Proteomes" id="UP000019141">
    <property type="component" value="Unassembled WGS sequence"/>
</dbReference>
<comment type="caution">
    <text evidence="2">The sequence shown here is derived from an EMBL/GenBank/DDBJ whole genome shotgun (WGS) entry which is preliminary data.</text>
</comment>
<dbReference type="HOGENOM" id="CLU_1567824_0_0_7"/>
<protein>
    <recommendedName>
        <fullName evidence="4">Pilus assembly protein PilP</fullName>
    </recommendedName>
</protein>
<gene>
    <name evidence="2" type="ORF">ETSY1_34725</name>
</gene>
<accession>W4L9U4</accession>
<name>W4L9U4_ENTF1</name>
<sequence length="170" mass="18927">MRWLAVIVTSTYILTSYPVALLSAAETASPQSLEARPAQEETAVSKPAFEYRPEDRRDPFETLVKEKPKINEGDPVIDPNRPRGPLERFDISALKLVGIVWGGLGLRGLIRAPDNKGYFVTVGTYMGEKGGQVVDVASDRLVIEEKYRDTEGNIVGKTLDLPLRRKEKDK</sequence>
<evidence type="ECO:0000313" key="3">
    <source>
        <dbReference type="Proteomes" id="UP000019141"/>
    </source>
</evidence>
<feature type="compositionally biased region" description="Basic and acidic residues" evidence="1">
    <location>
        <begin position="49"/>
        <end position="72"/>
    </location>
</feature>
<reference evidence="2 3" key="1">
    <citation type="journal article" date="2014" name="Nature">
        <title>An environmental bacterial taxon with a large and distinct metabolic repertoire.</title>
        <authorList>
            <person name="Wilson M.C."/>
            <person name="Mori T."/>
            <person name="Ruckert C."/>
            <person name="Uria A.R."/>
            <person name="Helf M.J."/>
            <person name="Takada K."/>
            <person name="Gernert C."/>
            <person name="Steffens U.A."/>
            <person name="Heycke N."/>
            <person name="Schmitt S."/>
            <person name="Rinke C."/>
            <person name="Helfrich E.J."/>
            <person name="Brachmann A.O."/>
            <person name="Gurgui C."/>
            <person name="Wakimoto T."/>
            <person name="Kracht M."/>
            <person name="Crusemann M."/>
            <person name="Hentschel U."/>
            <person name="Abe I."/>
            <person name="Matsunaga S."/>
            <person name="Kalinowski J."/>
            <person name="Takeyama H."/>
            <person name="Piel J."/>
        </authorList>
    </citation>
    <scope>NUCLEOTIDE SEQUENCE [LARGE SCALE GENOMIC DNA]</scope>
    <source>
        <strain evidence="3">TSY1</strain>
    </source>
</reference>
<dbReference type="Pfam" id="PF04351">
    <property type="entry name" value="PilP"/>
    <property type="match status" value="1"/>
</dbReference>
<feature type="region of interest" description="Disordered" evidence="1">
    <location>
        <begin position="29"/>
        <end position="82"/>
    </location>
</feature>
<dbReference type="AlphaFoldDB" id="W4L9U4"/>
<evidence type="ECO:0008006" key="4">
    <source>
        <dbReference type="Google" id="ProtNLM"/>
    </source>
</evidence>
<dbReference type="Gene3D" id="2.30.30.830">
    <property type="match status" value="1"/>
</dbReference>
<organism evidence="2 3">
    <name type="scientific">Entotheonella factor</name>
    <dbReference type="NCBI Taxonomy" id="1429438"/>
    <lineage>
        <taxon>Bacteria</taxon>
        <taxon>Pseudomonadati</taxon>
        <taxon>Nitrospinota/Tectimicrobiota group</taxon>
        <taxon>Candidatus Tectimicrobiota</taxon>
        <taxon>Candidatus Entotheonellia</taxon>
        <taxon>Candidatus Entotheonellales</taxon>
        <taxon>Candidatus Entotheonellaceae</taxon>
        <taxon>Candidatus Entotheonella</taxon>
    </lineage>
</organism>
<proteinExistence type="predicted"/>
<dbReference type="InterPro" id="IPR007446">
    <property type="entry name" value="PilP"/>
</dbReference>
<keyword evidence="3" id="KW-1185">Reference proteome</keyword>
<dbReference type="EMBL" id="AZHW01001063">
    <property type="protein sequence ID" value="ETW94465.1"/>
    <property type="molecule type" value="Genomic_DNA"/>
</dbReference>
<evidence type="ECO:0000313" key="2">
    <source>
        <dbReference type="EMBL" id="ETW94465.1"/>
    </source>
</evidence>